<dbReference type="RefSeq" id="WP_163075869.1">
    <property type="nucleotide sequence ID" value="NZ_CP048630.1"/>
</dbReference>
<dbReference type="Proteomes" id="UP000464751">
    <property type="component" value="Chromosome"/>
</dbReference>
<reference evidence="2 3" key="1">
    <citation type="submission" date="2020-02" db="EMBL/GenBank/DDBJ databases">
        <authorList>
            <person name="Li G."/>
        </authorList>
    </citation>
    <scope>NUCLEOTIDE SEQUENCE [LARGE SCALE GENOMIC DNA]</scope>
    <source>
        <strain evidence="2 3">DSM 102029</strain>
    </source>
</reference>
<feature type="compositionally biased region" description="Basic and acidic residues" evidence="1">
    <location>
        <begin position="1"/>
        <end position="10"/>
    </location>
</feature>
<organism evidence="2 3">
    <name type="scientific">Ancylobacter pratisalsi</name>
    <dbReference type="NCBI Taxonomy" id="1745854"/>
    <lineage>
        <taxon>Bacteria</taxon>
        <taxon>Pseudomonadati</taxon>
        <taxon>Pseudomonadota</taxon>
        <taxon>Alphaproteobacteria</taxon>
        <taxon>Hyphomicrobiales</taxon>
        <taxon>Xanthobacteraceae</taxon>
        <taxon>Ancylobacter</taxon>
    </lineage>
</organism>
<evidence type="ECO:0000256" key="1">
    <source>
        <dbReference type="SAM" id="MobiDB-lite"/>
    </source>
</evidence>
<proteinExistence type="predicted"/>
<protein>
    <submittedName>
        <fullName evidence="2">DUF3363 domain-containing protein</fullName>
    </submittedName>
</protein>
<accession>A0A6P1YSR7</accession>
<sequence length="686" mass="76117">MAQDGSDKFRVRPGRIRQRGTRQSGLATLPFRRQVEIAVREAGGWSGRKGSGRYNARGRGVRAAGALSGVDRGWKVDAGGRFRSRRVVVKARVVKLGAVRGRGGRKTVGPSAKAVDAHLRYLQRDGVTPDRQKGRCYSAVEDEADGKAFLERGREDRHQFRFIVAPEDGLELGDLKGFTRELMGQMENDLGTKLDWIAVDHHNTGHPHTHVLVRGVTDEGRTLTIAGDYIAHGIRHRASDIITRELGPQSEVELQQKLASEVEAERLTRLDRLLIQEQEREGSVDLFISGNRLIRENQNLLLGRLRKLEGYGLANEDFPSEWMVASRTEATLNEMEARNDVIRSMRQAVEDNGLGEERGTSQFVRHGQEPEQTLAGRVLGKGLAGDGLSETTYLVVDGIDARVHHVEFADAVKLEGVQRGMIVEVTPPITQPRMVDLNIQQNADPDGVYSPSTHLARIRDRFAEQGKDPEAYIRSHVRRLEALRRAGHVERVHAEHWNIPKDLPERGLAYDRSLGGKGPNIRIASEFSLDRQIGAEGATWLDRELVAPTSRSPDGFGRDVALALDQRRSKLVDMGLATRQPSGGIEAPDLLNRLGRREVERVAADIAKSTGLAYRPSTRGEYVSGTVTRQLQLVSGRFAMLEHGLGFQLVPWQPMLDKQVGRQLSGVMRGDGGIEWEVGRQRGLGL</sequence>
<dbReference type="AlphaFoldDB" id="A0A6P1YSR7"/>
<name>A0A6P1YSR7_9HYPH</name>
<evidence type="ECO:0000313" key="2">
    <source>
        <dbReference type="EMBL" id="QIB34724.1"/>
    </source>
</evidence>
<dbReference type="InterPro" id="IPR021795">
    <property type="entry name" value="DUF3363"/>
</dbReference>
<dbReference type="EMBL" id="CP048630">
    <property type="protein sequence ID" value="QIB34724.1"/>
    <property type="molecule type" value="Genomic_DNA"/>
</dbReference>
<gene>
    <name evidence="2" type="ORF">G3A50_14180</name>
</gene>
<evidence type="ECO:0000313" key="3">
    <source>
        <dbReference type="Proteomes" id="UP000464751"/>
    </source>
</evidence>
<keyword evidence="3" id="KW-1185">Reference proteome</keyword>
<feature type="compositionally biased region" description="Basic residues" evidence="1">
    <location>
        <begin position="11"/>
        <end position="20"/>
    </location>
</feature>
<dbReference type="Pfam" id="PF11843">
    <property type="entry name" value="DUF3363"/>
    <property type="match status" value="1"/>
</dbReference>
<dbReference type="KEGG" id="apra:G3A50_14180"/>
<feature type="region of interest" description="Disordered" evidence="1">
    <location>
        <begin position="1"/>
        <end position="24"/>
    </location>
</feature>